<dbReference type="STRING" id="225848.Sps_00977"/>
<evidence type="ECO:0000256" key="2">
    <source>
        <dbReference type="ARBA" id="ARBA00022729"/>
    </source>
</evidence>
<reference evidence="4 5" key="1">
    <citation type="submission" date="2016-03" db="EMBL/GenBank/DDBJ databases">
        <title>Complete genome sequence of Shewanella psychrophila WP2, a deep sea bacterium isolated from west Pacific sediment.</title>
        <authorList>
            <person name="Xu G."/>
            <person name="Jian H."/>
        </authorList>
    </citation>
    <scope>NUCLEOTIDE SEQUENCE [LARGE SCALE GENOMIC DNA]</scope>
    <source>
        <strain evidence="4 5">WP2</strain>
    </source>
</reference>
<sequence>MKLIQMLVALTLYIFIPLNVSAKEIEVTLYGDANYPPYSYMEEGELKGIYANIIKVAVSRMKGYKVTLVGVPWKRGLRLIESGKGFAIYPPYFHVEKRPYIWPYSLPILDERVMVICREDLFFRALRLNWVEDYYGLVIGINSGFHLGGDAFWQAVKEEKITVSEAKGNRENLLQLGLKRIDCYLNDRISILWELKKLKQSGEYDEGGKHTMLMEGATVSIEQGFMGFTDMDDGQFAFKEDFKKQFDIIIYDMRRSGEMQKIINDFLR</sequence>
<dbReference type="Proteomes" id="UP000189545">
    <property type="component" value="Chromosome"/>
</dbReference>
<dbReference type="AlphaFoldDB" id="A0A1S6HKW0"/>
<dbReference type="Gene3D" id="3.40.190.10">
    <property type="entry name" value="Periplasmic binding protein-like II"/>
    <property type="match status" value="2"/>
</dbReference>
<proteinExistence type="inferred from homology"/>
<accession>A0A1S6HKW0</accession>
<dbReference type="RefSeq" id="WP_237157990.1">
    <property type="nucleotide sequence ID" value="NZ_CP014782.1"/>
</dbReference>
<evidence type="ECO:0000259" key="3">
    <source>
        <dbReference type="Pfam" id="PF00497"/>
    </source>
</evidence>
<dbReference type="PANTHER" id="PTHR35936">
    <property type="entry name" value="MEMBRANE-BOUND LYTIC MUREIN TRANSGLYCOSYLASE F"/>
    <property type="match status" value="1"/>
</dbReference>
<comment type="similarity">
    <text evidence="1">Belongs to the bacterial solute-binding protein 3 family.</text>
</comment>
<feature type="domain" description="Solute-binding protein family 3/N-terminal" evidence="3">
    <location>
        <begin position="31"/>
        <end position="266"/>
    </location>
</feature>
<keyword evidence="5" id="KW-1185">Reference proteome</keyword>
<keyword evidence="2" id="KW-0732">Signal</keyword>
<dbReference type="EMBL" id="CP014782">
    <property type="protein sequence ID" value="AQS36166.1"/>
    <property type="molecule type" value="Genomic_DNA"/>
</dbReference>
<dbReference type="InterPro" id="IPR001638">
    <property type="entry name" value="Solute-binding_3/MltF_N"/>
</dbReference>
<evidence type="ECO:0000313" key="5">
    <source>
        <dbReference type="Proteomes" id="UP000189545"/>
    </source>
</evidence>
<evidence type="ECO:0000256" key="1">
    <source>
        <dbReference type="ARBA" id="ARBA00010333"/>
    </source>
</evidence>
<dbReference type="Pfam" id="PF00497">
    <property type="entry name" value="SBP_bac_3"/>
    <property type="match status" value="1"/>
</dbReference>
<organism evidence="4 5">
    <name type="scientific">Shewanella psychrophila</name>
    <dbReference type="NCBI Taxonomy" id="225848"/>
    <lineage>
        <taxon>Bacteria</taxon>
        <taxon>Pseudomonadati</taxon>
        <taxon>Pseudomonadota</taxon>
        <taxon>Gammaproteobacteria</taxon>
        <taxon>Alteromonadales</taxon>
        <taxon>Shewanellaceae</taxon>
        <taxon>Shewanella</taxon>
    </lineage>
</organism>
<evidence type="ECO:0000313" key="4">
    <source>
        <dbReference type="EMBL" id="AQS36166.1"/>
    </source>
</evidence>
<gene>
    <name evidence="4" type="ORF">Sps_00977</name>
</gene>
<dbReference type="KEGG" id="spsw:Sps_00977"/>
<name>A0A1S6HKW0_9GAMM</name>
<protein>
    <submittedName>
        <fullName evidence="4">Amino acid ABC transporter substrate-binding protein, PAAT family</fullName>
    </submittedName>
</protein>
<dbReference type="PANTHER" id="PTHR35936:SF25">
    <property type="entry name" value="ABC TRANSPORTER SUBSTRATE-BINDING PROTEIN"/>
    <property type="match status" value="1"/>
</dbReference>
<dbReference type="SUPFAM" id="SSF53850">
    <property type="entry name" value="Periplasmic binding protein-like II"/>
    <property type="match status" value="1"/>
</dbReference>